<dbReference type="GO" id="GO:0015629">
    <property type="term" value="C:actin cytoskeleton"/>
    <property type="evidence" value="ECO:0007669"/>
    <property type="project" value="TreeGrafter"/>
</dbReference>
<comment type="similarity">
    <text evidence="1">Belongs to the myozenin family.</text>
</comment>
<evidence type="ECO:0000256" key="2">
    <source>
        <dbReference type="ARBA" id="ARBA00022553"/>
    </source>
</evidence>
<dbReference type="GO" id="GO:0051373">
    <property type="term" value="F:FATZ binding"/>
    <property type="evidence" value="ECO:0007669"/>
    <property type="project" value="TreeGrafter"/>
</dbReference>
<dbReference type="Proteomes" id="UP000694621">
    <property type="component" value="Unplaced"/>
</dbReference>
<evidence type="ECO:0000256" key="1">
    <source>
        <dbReference type="ARBA" id="ARBA00009126"/>
    </source>
</evidence>
<dbReference type="OrthoDB" id="9895914at2759"/>
<name>A0A8B9GSZ9_ASTMX</name>
<protein>
    <submittedName>
        <fullName evidence="3">Uncharacterized protein</fullName>
    </submittedName>
</protein>
<dbReference type="GO" id="GO:0031433">
    <property type="term" value="F:telethonin binding"/>
    <property type="evidence" value="ECO:0007669"/>
    <property type="project" value="TreeGrafter"/>
</dbReference>
<evidence type="ECO:0000313" key="3">
    <source>
        <dbReference type="Ensembl" id="ENSAMXP00005002515.1"/>
    </source>
</evidence>
<dbReference type="GO" id="GO:0003779">
    <property type="term" value="F:actin binding"/>
    <property type="evidence" value="ECO:0007669"/>
    <property type="project" value="TreeGrafter"/>
</dbReference>
<dbReference type="InterPro" id="IPR008438">
    <property type="entry name" value="MYOZ"/>
</dbReference>
<accession>A0A8B9GSZ9</accession>
<reference evidence="3" key="1">
    <citation type="submission" date="2025-08" db="UniProtKB">
        <authorList>
            <consortium name="Ensembl"/>
        </authorList>
    </citation>
    <scope>IDENTIFICATION</scope>
</reference>
<dbReference type="Ensembl" id="ENSAMXT00005002812.1">
    <property type="protein sequence ID" value="ENSAMXP00005002515.1"/>
    <property type="gene ID" value="ENSAMXG00005001433.1"/>
</dbReference>
<proteinExistence type="inferred from homology"/>
<dbReference type="PANTHER" id="PTHR15941">
    <property type="entry name" value="MYOZENIN"/>
    <property type="match status" value="1"/>
</dbReference>
<dbReference type="GO" id="GO:0030018">
    <property type="term" value="C:Z disc"/>
    <property type="evidence" value="ECO:0007669"/>
    <property type="project" value="InterPro"/>
</dbReference>
<dbReference type="PANTHER" id="PTHR15941:SF16">
    <property type="entry name" value="MYOZENIN 3A-RELATED"/>
    <property type="match status" value="1"/>
</dbReference>
<keyword evidence="2" id="KW-0597">Phosphoprotein</keyword>
<evidence type="ECO:0000313" key="4">
    <source>
        <dbReference type="Proteomes" id="UP000694621"/>
    </source>
</evidence>
<dbReference type="AlphaFoldDB" id="A0A8B9GSZ9"/>
<dbReference type="Pfam" id="PF05556">
    <property type="entry name" value="Calsarcin"/>
    <property type="match status" value="1"/>
</dbReference>
<sequence length="65" mass="7641">MLKISTPQDLMLEELHLHANRGSRMFHERQRRVEKFTLESVGNKQENVSLSQCYTCTYVSVLMLL</sequence>
<organism evidence="3 4">
    <name type="scientific">Astyanax mexicanus</name>
    <name type="common">Blind cave fish</name>
    <name type="synonym">Astyanax fasciatus mexicanus</name>
    <dbReference type="NCBI Taxonomy" id="7994"/>
    <lineage>
        <taxon>Eukaryota</taxon>
        <taxon>Metazoa</taxon>
        <taxon>Chordata</taxon>
        <taxon>Craniata</taxon>
        <taxon>Vertebrata</taxon>
        <taxon>Euteleostomi</taxon>
        <taxon>Actinopterygii</taxon>
        <taxon>Neopterygii</taxon>
        <taxon>Teleostei</taxon>
        <taxon>Ostariophysi</taxon>
        <taxon>Characiformes</taxon>
        <taxon>Characoidei</taxon>
        <taxon>Acestrorhamphidae</taxon>
        <taxon>Acestrorhamphinae</taxon>
        <taxon>Astyanax</taxon>
    </lineage>
</organism>